<dbReference type="AlphaFoldDB" id="A0AAV1WRJ2"/>
<comment type="caution">
    <text evidence="1">The sequence shown here is derived from an EMBL/GenBank/DDBJ whole genome shotgun (WGS) entry which is preliminary data.</text>
</comment>
<dbReference type="Proteomes" id="UP001497480">
    <property type="component" value="Unassembled WGS sequence"/>
</dbReference>
<accession>A0AAV1WRJ2</accession>
<evidence type="ECO:0008006" key="3">
    <source>
        <dbReference type="Google" id="ProtNLM"/>
    </source>
</evidence>
<proteinExistence type="predicted"/>
<keyword evidence="2" id="KW-1185">Reference proteome</keyword>
<name>A0AAV1WRJ2_LUPLU</name>
<sequence>MAIFLMAELAHWCMREDPMDRPEMREILGALSQIVMSSIEWEASILMEHEESLLL</sequence>
<organism evidence="1 2">
    <name type="scientific">Lupinus luteus</name>
    <name type="common">European yellow lupine</name>
    <dbReference type="NCBI Taxonomy" id="3873"/>
    <lineage>
        <taxon>Eukaryota</taxon>
        <taxon>Viridiplantae</taxon>
        <taxon>Streptophyta</taxon>
        <taxon>Embryophyta</taxon>
        <taxon>Tracheophyta</taxon>
        <taxon>Spermatophyta</taxon>
        <taxon>Magnoliopsida</taxon>
        <taxon>eudicotyledons</taxon>
        <taxon>Gunneridae</taxon>
        <taxon>Pentapetalae</taxon>
        <taxon>rosids</taxon>
        <taxon>fabids</taxon>
        <taxon>Fabales</taxon>
        <taxon>Fabaceae</taxon>
        <taxon>Papilionoideae</taxon>
        <taxon>50 kb inversion clade</taxon>
        <taxon>genistoids sensu lato</taxon>
        <taxon>core genistoids</taxon>
        <taxon>Genisteae</taxon>
        <taxon>Lupinus</taxon>
    </lineage>
</organism>
<evidence type="ECO:0000313" key="2">
    <source>
        <dbReference type="Proteomes" id="UP001497480"/>
    </source>
</evidence>
<protein>
    <recommendedName>
        <fullName evidence="3">Serine-threonine/tyrosine-protein kinase catalytic domain-containing protein</fullName>
    </recommendedName>
</protein>
<dbReference type="EMBL" id="CAXHTB010000009">
    <property type="protein sequence ID" value="CAL0311882.1"/>
    <property type="molecule type" value="Genomic_DNA"/>
</dbReference>
<reference evidence="1 2" key="1">
    <citation type="submission" date="2024-03" db="EMBL/GenBank/DDBJ databases">
        <authorList>
            <person name="Martinez-Hernandez J."/>
        </authorList>
    </citation>
    <scope>NUCLEOTIDE SEQUENCE [LARGE SCALE GENOMIC DNA]</scope>
</reference>
<evidence type="ECO:0000313" key="1">
    <source>
        <dbReference type="EMBL" id="CAL0311882.1"/>
    </source>
</evidence>
<gene>
    <name evidence="1" type="ORF">LLUT_LOCUS12942</name>
</gene>